<dbReference type="Proteomes" id="UP000000753">
    <property type="component" value="Chromosome"/>
</dbReference>
<dbReference type="Pfam" id="PF00072">
    <property type="entry name" value="Response_reg"/>
    <property type="match status" value="1"/>
</dbReference>
<dbReference type="EMBL" id="CP000472">
    <property type="protein sequence ID" value="ACJ27890.1"/>
    <property type="molecule type" value="Genomic_DNA"/>
</dbReference>
<dbReference type="GO" id="GO:0009927">
    <property type="term" value="F:histidine phosphotransfer kinase activity"/>
    <property type="evidence" value="ECO:0007669"/>
    <property type="project" value="TreeGrafter"/>
</dbReference>
<dbReference type="InterPro" id="IPR011006">
    <property type="entry name" value="CheY-like_superfamily"/>
</dbReference>
<evidence type="ECO:0000256" key="6">
    <source>
        <dbReference type="PROSITE-ProRule" id="PRU00169"/>
    </source>
</evidence>
<dbReference type="InterPro" id="IPR005467">
    <property type="entry name" value="His_kinase_dom"/>
</dbReference>
<keyword evidence="4" id="KW-0808">Transferase</keyword>
<dbReference type="GO" id="GO:0005886">
    <property type="term" value="C:plasma membrane"/>
    <property type="evidence" value="ECO:0007669"/>
    <property type="project" value="TreeGrafter"/>
</dbReference>
<evidence type="ECO:0000259" key="8">
    <source>
        <dbReference type="PROSITE" id="PS50109"/>
    </source>
</evidence>
<keyword evidence="7" id="KW-0472">Membrane</keyword>
<feature type="modified residue" description="4-aspartylphosphate" evidence="6">
    <location>
        <position position="611"/>
    </location>
</feature>
<dbReference type="KEGG" id="swp:swp_1090"/>
<evidence type="ECO:0000256" key="5">
    <source>
        <dbReference type="ARBA" id="ARBA00022777"/>
    </source>
</evidence>
<dbReference type="InterPro" id="IPR001789">
    <property type="entry name" value="Sig_transdc_resp-reg_receiver"/>
</dbReference>
<dbReference type="STRING" id="225849.swp_1090"/>
<dbReference type="eggNOG" id="COG0784">
    <property type="taxonomic scope" value="Bacteria"/>
</dbReference>
<dbReference type="Gene3D" id="1.10.287.130">
    <property type="match status" value="1"/>
</dbReference>
<evidence type="ECO:0000259" key="9">
    <source>
        <dbReference type="PROSITE" id="PS50110"/>
    </source>
</evidence>
<dbReference type="PANTHER" id="PTHR43047:SF72">
    <property type="entry name" value="OSMOSENSING HISTIDINE PROTEIN KINASE SLN1"/>
    <property type="match status" value="1"/>
</dbReference>
<dbReference type="SUPFAM" id="SSF55874">
    <property type="entry name" value="ATPase domain of HSP90 chaperone/DNA topoisomerase II/histidine kinase"/>
    <property type="match status" value="1"/>
</dbReference>
<dbReference type="InterPro" id="IPR036890">
    <property type="entry name" value="HATPase_C_sf"/>
</dbReference>
<comment type="catalytic activity">
    <reaction evidence="1">
        <text>ATP + protein L-histidine = ADP + protein N-phospho-L-histidine.</text>
        <dbReference type="EC" id="2.7.13.3"/>
    </reaction>
</comment>
<dbReference type="EC" id="2.7.13.3" evidence="2"/>
<organism evidence="10 11">
    <name type="scientific">Shewanella piezotolerans (strain WP3 / JCM 13877)</name>
    <dbReference type="NCBI Taxonomy" id="225849"/>
    <lineage>
        <taxon>Bacteria</taxon>
        <taxon>Pseudomonadati</taxon>
        <taxon>Pseudomonadota</taxon>
        <taxon>Gammaproteobacteria</taxon>
        <taxon>Alteromonadales</taxon>
        <taxon>Shewanellaceae</taxon>
        <taxon>Shewanella</taxon>
    </lineage>
</organism>
<dbReference type="HOGENOM" id="CLU_409875_0_0_6"/>
<dbReference type="SMART" id="SM00388">
    <property type="entry name" value="HisKA"/>
    <property type="match status" value="1"/>
</dbReference>
<dbReference type="eggNOG" id="COG2205">
    <property type="taxonomic scope" value="Bacteria"/>
</dbReference>
<dbReference type="GO" id="GO:0000155">
    <property type="term" value="F:phosphorelay sensor kinase activity"/>
    <property type="evidence" value="ECO:0007669"/>
    <property type="project" value="InterPro"/>
</dbReference>
<dbReference type="Gene3D" id="3.40.50.2300">
    <property type="match status" value="1"/>
</dbReference>
<dbReference type="SUPFAM" id="SSF52172">
    <property type="entry name" value="CheY-like"/>
    <property type="match status" value="1"/>
</dbReference>
<accession>B8CJC8</accession>
<keyword evidence="7" id="KW-1133">Transmembrane helix</keyword>
<dbReference type="PRINTS" id="PR00344">
    <property type="entry name" value="BCTRLSENSOR"/>
</dbReference>
<dbReference type="AlphaFoldDB" id="B8CJC8"/>
<reference evidence="10 11" key="1">
    <citation type="journal article" date="2008" name="PLoS ONE">
        <title>Environmental adaptation: genomic analysis of the piezotolerant and psychrotolerant deep-sea iron reducing bacterium Shewanella piezotolerans WP3.</title>
        <authorList>
            <person name="Wang F."/>
            <person name="Wang J."/>
            <person name="Jian H."/>
            <person name="Zhang B."/>
            <person name="Li S."/>
            <person name="Wang F."/>
            <person name="Zeng X."/>
            <person name="Gao L."/>
            <person name="Bartlett D.H."/>
            <person name="Yu J."/>
            <person name="Hu S."/>
            <person name="Xiao X."/>
        </authorList>
    </citation>
    <scope>NUCLEOTIDE SEQUENCE [LARGE SCALE GENOMIC DNA]</scope>
    <source>
        <strain evidence="11">WP3 / JCM 13877</strain>
    </source>
</reference>
<feature type="domain" description="Histidine kinase" evidence="8">
    <location>
        <begin position="272"/>
        <end position="506"/>
    </location>
</feature>
<evidence type="ECO:0000256" key="4">
    <source>
        <dbReference type="ARBA" id="ARBA00022679"/>
    </source>
</evidence>
<evidence type="ECO:0000256" key="3">
    <source>
        <dbReference type="ARBA" id="ARBA00022553"/>
    </source>
</evidence>
<proteinExistence type="predicted"/>
<dbReference type="Pfam" id="PF00512">
    <property type="entry name" value="HisKA"/>
    <property type="match status" value="1"/>
</dbReference>
<evidence type="ECO:0000313" key="11">
    <source>
        <dbReference type="Proteomes" id="UP000000753"/>
    </source>
</evidence>
<dbReference type="RefSeq" id="WP_020911268.1">
    <property type="nucleotide sequence ID" value="NC_011566.1"/>
</dbReference>
<sequence length="678" mass="76265">MKFSRLASLAFTVGLMGTLLVDIALWKHGEAELAKQHQSRAEKVFESSREMLIQHRIMMDALQAFFNASNEVTKAEFTLFAKDLLKIKSAIAFTLDPQLQPQYISDPAFYEAIDAGGAHTEPNNTISYEVEDFATIVISIDEPKHPYLVYAVSYQRLQQKMEGNIDICERFTLGNRTLSNQECQTYEDRFFASLLGFHSEQFIDLPEYNTSYRLTVDNLPTNAEMLSIAQLLFGCTLAGLVFSLLVSLMIQNRIDKEKQRIESNSKLALLSTLNHEIRTPINAVLGYANMLKNKTSGSVDGEETLDKIIWSANLLNTVAQNTLTYSKASSGTLSLHYQEVNFPLFLNKIEDYYRAFSDTHKKLLKVLYVGEIPTHILLDDTKFFQLTTNFINNAFKYSTGDLVIFSVRVRPFSSNSTARLARDDKPLDGFVRVAIKDFGKGMSKASMTAISQPFTTDLKSNEALKSGIGIGLYTCKKVIESVGGSIRIRSRKDHGTLVIFQFPFRLSRRETERLPSHDTSTIVSVDISPKKENNTYASNSVINQHKVANAQHVILVDDNCFNLEVCKSMLESNGFIVITAKDEREAINALDGFYEVHQHGTESPSLTVLMDYMLEDTDGLTLISSLKELGFIRAKYFILSANSKDEIPRSAQFPEIPFLQKPLDIMAISTLRGELPTF</sequence>
<dbReference type="InterPro" id="IPR004358">
    <property type="entry name" value="Sig_transdc_His_kin-like_C"/>
</dbReference>
<evidence type="ECO:0000256" key="7">
    <source>
        <dbReference type="SAM" id="Phobius"/>
    </source>
</evidence>
<gene>
    <name evidence="10" type="ordered locus">swp_1090</name>
</gene>
<evidence type="ECO:0000256" key="1">
    <source>
        <dbReference type="ARBA" id="ARBA00000085"/>
    </source>
</evidence>
<keyword evidence="7" id="KW-0812">Transmembrane</keyword>
<dbReference type="SMART" id="SM00387">
    <property type="entry name" value="HATPase_c"/>
    <property type="match status" value="1"/>
</dbReference>
<dbReference type="InterPro" id="IPR003661">
    <property type="entry name" value="HisK_dim/P_dom"/>
</dbReference>
<evidence type="ECO:0000256" key="2">
    <source>
        <dbReference type="ARBA" id="ARBA00012438"/>
    </source>
</evidence>
<keyword evidence="11" id="KW-1185">Reference proteome</keyword>
<dbReference type="SUPFAM" id="SSF47384">
    <property type="entry name" value="Homodimeric domain of signal transducing histidine kinase"/>
    <property type="match status" value="1"/>
</dbReference>
<keyword evidence="3 6" id="KW-0597">Phosphoprotein</keyword>
<dbReference type="CDD" id="cd00082">
    <property type="entry name" value="HisKA"/>
    <property type="match status" value="1"/>
</dbReference>
<dbReference type="Pfam" id="PF02518">
    <property type="entry name" value="HATPase_c"/>
    <property type="match status" value="1"/>
</dbReference>
<dbReference type="PANTHER" id="PTHR43047">
    <property type="entry name" value="TWO-COMPONENT HISTIDINE PROTEIN KINASE"/>
    <property type="match status" value="1"/>
</dbReference>
<dbReference type="InterPro" id="IPR036097">
    <property type="entry name" value="HisK_dim/P_sf"/>
</dbReference>
<dbReference type="CDD" id="cd00156">
    <property type="entry name" value="REC"/>
    <property type="match status" value="1"/>
</dbReference>
<dbReference type="PROSITE" id="PS50110">
    <property type="entry name" value="RESPONSE_REGULATORY"/>
    <property type="match status" value="1"/>
</dbReference>
<dbReference type="Gene3D" id="3.30.565.10">
    <property type="entry name" value="Histidine kinase-like ATPase, C-terminal domain"/>
    <property type="match status" value="1"/>
</dbReference>
<dbReference type="OrthoDB" id="9815750at2"/>
<evidence type="ECO:0000313" key="10">
    <source>
        <dbReference type="EMBL" id="ACJ27890.1"/>
    </source>
</evidence>
<dbReference type="PROSITE" id="PS50109">
    <property type="entry name" value="HIS_KIN"/>
    <property type="match status" value="1"/>
</dbReference>
<protein>
    <recommendedName>
        <fullName evidence="2">histidine kinase</fullName>
        <ecNumber evidence="2">2.7.13.3</ecNumber>
    </recommendedName>
</protein>
<feature type="domain" description="Response regulatory" evidence="9">
    <location>
        <begin position="552"/>
        <end position="678"/>
    </location>
</feature>
<name>B8CJC8_SHEPW</name>
<feature type="transmembrane region" description="Helical" evidence="7">
    <location>
        <begin position="228"/>
        <end position="250"/>
    </location>
</feature>
<keyword evidence="5" id="KW-0418">Kinase</keyword>
<dbReference type="InterPro" id="IPR003594">
    <property type="entry name" value="HATPase_dom"/>
</dbReference>